<dbReference type="Pfam" id="PF00001">
    <property type="entry name" value="7tm_1"/>
    <property type="match status" value="1"/>
</dbReference>
<evidence type="ECO:0000313" key="7">
    <source>
        <dbReference type="Proteomes" id="UP000749559"/>
    </source>
</evidence>
<dbReference type="InterPro" id="IPR017452">
    <property type="entry name" value="GPCR_Rhodpsn_7TM"/>
</dbReference>
<keyword evidence="3" id="KW-0812">Transmembrane</keyword>
<dbReference type="CDD" id="cd00637">
    <property type="entry name" value="7tm_classA_rhodopsin-like"/>
    <property type="match status" value="1"/>
</dbReference>
<dbReference type="GO" id="GO:0005886">
    <property type="term" value="C:plasma membrane"/>
    <property type="evidence" value="ECO:0007669"/>
    <property type="project" value="UniProtKB-SubCell"/>
</dbReference>
<evidence type="ECO:0000256" key="5">
    <source>
        <dbReference type="ARBA" id="ARBA00023136"/>
    </source>
</evidence>
<dbReference type="Gene3D" id="1.20.1070.10">
    <property type="entry name" value="Rhodopsin 7-helix transmembrane proteins"/>
    <property type="match status" value="1"/>
</dbReference>
<evidence type="ECO:0000313" key="6">
    <source>
        <dbReference type="EMBL" id="CAH1779305.1"/>
    </source>
</evidence>
<protein>
    <submittedName>
        <fullName evidence="6">Uncharacterized protein</fullName>
    </submittedName>
</protein>
<reference evidence="6" key="1">
    <citation type="submission" date="2022-03" db="EMBL/GenBank/DDBJ databases">
        <authorList>
            <person name="Martin C."/>
        </authorList>
    </citation>
    <scope>NUCLEOTIDE SEQUENCE</scope>
</reference>
<dbReference type="PROSITE" id="PS50262">
    <property type="entry name" value="G_PROTEIN_RECEP_F1_2"/>
    <property type="match status" value="1"/>
</dbReference>
<dbReference type="OrthoDB" id="10011551at2759"/>
<name>A0A8J1TUY1_OWEFU</name>
<keyword evidence="7" id="KW-1185">Reference proteome</keyword>
<sequence length="203" mass="22823">FIESDINKNHTLCLIGCEILSFTAIISGLSLGCIALEKYIRVLHPYLQTEITTKRCLITVGVMLILAGGLSFSPAMGWNTFTDDMSDSFRCSKVIIYPLPYAFLVVAWILILVVLTTFCYSRIFVTATRQQKQIVKENSRFDANQNRSGGKDDGSLTRQKSQTKKTCRVHQNCSKKDCHLKIVKTGIMLLGPYFLTWVPSLTL</sequence>
<evidence type="ECO:0000256" key="4">
    <source>
        <dbReference type="ARBA" id="ARBA00022989"/>
    </source>
</evidence>
<feature type="non-terminal residue" evidence="6">
    <location>
        <position position="203"/>
    </location>
</feature>
<keyword evidence="5" id="KW-0472">Membrane</keyword>
<dbReference type="InterPro" id="IPR000276">
    <property type="entry name" value="GPCR_Rhodpsn"/>
</dbReference>
<keyword evidence="4" id="KW-1133">Transmembrane helix</keyword>
<dbReference type="Proteomes" id="UP000749559">
    <property type="component" value="Unassembled WGS sequence"/>
</dbReference>
<dbReference type="GO" id="GO:0004930">
    <property type="term" value="F:G protein-coupled receptor activity"/>
    <property type="evidence" value="ECO:0007669"/>
    <property type="project" value="InterPro"/>
</dbReference>
<evidence type="ECO:0000256" key="2">
    <source>
        <dbReference type="ARBA" id="ARBA00022475"/>
    </source>
</evidence>
<evidence type="ECO:0000256" key="3">
    <source>
        <dbReference type="ARBA" id="ARBA00022692"/>
    </source>
</evidence>
<dbReference type="SUPFAM" id="SSF81321">
    <property type="entry name" value="Family A G protein-coupled receptor-like"/>
    <property type="match status" value="1"/>
</dbReference>
<organism evidence="6 7">
    <name type="scientific">Owenia fusiformis</name>
    <name type="common">Polychaete worm</name>
    <dbReference type="NCBI Taxonomy" id="6347"/>
    <lineage>
        <taxon>Eukaryota</taxon>
        <taxon>Metazoa</taxon>
        <taxon>Spiralia</taxon>
        <taxon>Lophotrochozoa</taxon>
        <taxon>Annelida</taxon>
        <taxon>Polychaeta</taxon>
        <taxon>Sedentaria</taxon>
        <taxon>Canalipalpata</taxon>
        <taxon>Sabellida</taxon>
        <taxon>Oweniida</taxon>
        <taxon>Oweniidae</taxon>
        <taxon>Owenia</taxon>
    </lineage>
</organism>
<comment type="caution">
    <text evidence="6">The sequence shown here is derived from an EMBL/GenBank/DDBJ whole genome shotgun (WGS) entry which is preliminary data.</text>
</comment>
<keyword evidence="2" id="KW-1003">Cell membrane</keyword>
<proteinExistence type="predicted"/>
<dbReference type="EMBL" id="CAIIXF020000003">
    <property type="protein sequence ID" value="CAH1779305.1"/>
    <property type="molecule type" value="Genomic_DNA"/>
</dbReference>
<dbReference type="PANTHER" id="PTHR22750">
    <property type="entry name" value="G-PROTEIN COUPLED RECEPTOR"/>
    <property type="match status" value="1"/>
</dbReference>
<dbReference type="AlphaFoldDB" id="A0A8J1TUY1"/>
<gene>
    <name evidence="6" type="ORF">OFUS_LOCUS6127</name>
</gene>
<feature type="non-terminal residue" evidence="6">
    <location>
        <position position="1"/>
    </location>
</feature>
<comment type="subcellular location">
    <subcellularLocation>
        <location evidence="1">Cell membrane</location>
        <topology evidence="1">Multi-pass membrane protein</topology>
    </subcellularLocation>
</comment>
<evidence type="ECO:0000256" key="1">
    <source>
        <dbReference type="ARBA" id="ARBA00004651"/>
    </source>
</evidence>
<accession>A0A8J1TUY1</accession>